<dbReference type="Gene3D" id="3.10.620.30">
    <property type="match status" value="1"/>
</dbReference>
<dbReference type="PANTHER" id="PTHR39327:SF1">
    <property type="entry name" value="BLR5470 PROTEIN"/>
    <property type="match status" value="1"/>
</dbReference>
<gene>
    <name evidence="2" type="ORF">OQ273_06375</name>
</gene>
<protein>
    <submittedName>
        <fullName evidence="2">Transglutaminase-like cysteine peptidase</fullName>
    </submittedName>
</protein>
<name>A0A9X3ZG50_9HYPH</name>
<evidence type="ECO:0000313" key="2">
    <source>
        <dbReference type="EMBL" id="MDA5398197.1"/>
    </source>
</evidence>
<dbReference type="Proteomes" id="UP001151234">
    <property type="component" value="Unassembled WGS sequence"/>
</dbReference>
<feature type="signal peptide" evidence="1">
    <location>
        <begin position="1"/>
        <end position="26"/>
    </location>
</feature>
<dbReference type="Pfam" id="PF06035">
    <property type="entry name" value="Peptidase_C93"/>
    <property type="match status" value="1"/>
</dbReference>
<dbReference type="RefSeq" id="WP_267989633.1">
    <property type="nucleotide sequence ID" value="NZ_JAPJZI010000001.1"/>
</dbReference>
<dbReference type="EMBL" id="JAPJZI010000001">
    <property type="protein sequence ID" value="MDA5398197.1"/>
    <property type="molecule type" value="Genomic_DNA"/>
</dbReference>
<organism evidence="2 3">
    <name type="scientific">Hoeflea prorocentri</name>
    <dbReference type="NCBI Taxonomy" id="1922333"/>
    <lineage>
        <taxon>Bacteria</taxon>
        <taxon>Pseudomonadati</taxon>
        <taxon>Pseudomonadota</taxon>
        <taxon>Alphaproteobacteria</taxon>
        <taxon>Hyphomicrobiales</taxon>
        <taxon>Rhizobiaceae</taxon>
        <taxon>Hoeflea</taxon>
    </lineage>
</organism>
<dbReference type="InterPro" id="IPR010319">
    <property type="entry name" value="Transglutaminase-like_Cys_pept"/>
</dbReference>
<evidence type="ECO:0000256" key="1">
    <source>
        <dbReference type="SAM" id="SignalP"/>
    </source>
</evidence>
<comment type="caution">
    <text evidence="2">The sequence shown here is derived from an EMBL/GenBank/DDBJ whole genome shotgun (WGS) entry which is preliminary data.</text>
</comment>
<dbReference type="AlphaFoldDB" id="A0A9X3ZG50"/>
<feature type="chain" id="PRO_5040978290" evidence="1">
    <location>
        <begin position="27"/>
        <end position="200"/>
    </location>
</feature>
<dbReference type="PANTHER" id="PTHR39327">
    <property type="match status" value="1"/>
</dbReference>
<keyword evidence="3" id="KW-1185">Reference proteome</keyword>
<accession>A0A9X3ZG50</accession>
<proteinExistence type="predicted"/>
<sequence>MKTATLFRSALIGAILTLPVHTQANAANMITTGLTSQPIGHYQFCKSNPRECRQRSRSSRPMKLTKVAWQKMIEINHSVNQAIEPRTDMEIFGVEEYWAYPESVGDCEDYVLLKRQMLMEAGFKPADLLITVVRQPDGSGHAVLTVRTDLGDYILDNMRNKVLLWRDTEYTYLKRQSTRHSGRWKSIEHGQPTSVGSIRK</sequence>
<reference evidence="2" key="1">
    <citation type="submission" date="2022-11" db="EMBL/GenBank/DDBJ databases">
        <title>Draft genome sequence of Hoeflea poritis E7-10 and Hoeflea prorocentri PM5-8, separated from scleractinian coral Porites lutea and marine dinoflagellate.</title>
        <authorList>
            <person name="Zhang G."/>
            <person name="Wei Q."/>
            <person name="Cai L."/>
        </authorList>
    </citation>
    <scope>NUCLEOTIDE SEQUENCE</scope>
    <source>
        <strain evidence="2">PM5-8</strain>
    </source>
</reference>
<evidence type="ECO:0000313" key="3">
    <source>
        <dbReference type="Proteomes" id="UP001151234"/>
    </source>
</evidence>
<keyword evidence="1" id="KW-0732">Signal</keyword>